<dbReference type="CDD" id="cd06170">
    <property type="entry name" value="LuxR_C_like"/>
    <property type="match status" value="1"/>
</dbReference>
<proteinExistence type="predicted"/>
<feature type="domain" description="HTH luxR-type" evidence="4">
    <location>
        <begin position="489"/>
        <end position="554"/>
    </location>
</feature>
<dbReference type="InterPro" id="IPR000792">
    <property type="entry name" value="Tscrpt_reg_LuxR_C"/>
</dbReference>
<evidence type="ECO:0000256" key="1">
    <source>
        <dbReference type="ARBA" id="ARBA00023015"/>
    </source>
</evidence>
<dbReference type="SMART" id="SM00421">
    <property type="entry name" value="HTH_LUXR"/>
    <property type="match status" value="1"/>
</dbReference>
<evidence type="ECO:0000256" key="3">
    <source>
        <dbReference type="ARBA" id="ARBA00023163"/>
    </source>
</evidence>
<comment type="caution">
    <text evidence="5">The sequence shown here is derived from an EMBL/GenBank/DDBJ whole genome shotgun (WGS) entry which is preliminary data.</text>
</comment>
<accession>A0ABS6I9B1</accession>
<keyword evidence="2" id="KW-0238">DNA-binding</keyword>
<keyword evidence="3" id="KW-0804">Transcription</keyword>
<name>A0ABS6I9B1_9MICC</name>
<dbReference type="PANTHER" id="PTHR44688">
    <property type="entry name" value="DNA-BINDING TRANSCRIPTIONAL ACTIVATOR DEVR_DOSR"/>
    <property type="match status" value="1"/>
</dbReference>
<evidence type="ECO:0000313" key="6">
    <source>
        <dbReference type="Proteomes" id="UP000824166"/>
    </source>
</evidence>
<keyword evidence="1" id="KW-0805">Transcription regulation</keyword>
<gene>
    <name evidence="5" type="ORF">KSW38_11965</name>
</gene>
<dbReference type="Pfam" id="PF00196">
    <property type="entry name" value="GerE"/>
    <property type="match status" value="1"/>
</dbReference>
<evidence type="ECO:0000259" key="4">
    <source>
        <dbReference type="PROSITE" id="PS50043"/>
    </source>
</evidence>
<protein>
    <submittedName>
        <fullName evidence="5">Response regulator transcription factor</fullName>
    </submittedName>
</protein>
<evidence type="ECO:0000313" key="5">
    <source>
        <dbReference type="EMBL" id="MBU8867007.1"/>
    </source>
</evidence>
<dbReference type="RefSeq" id="WP_216925136.1">
    <property type="nucleotide sequence ID" value="NZ_JAHOPC010000006.1"/>
</dbReference>
<reference evidence="5 6" key="1">
    <citation type="submission" date="2021-06" db="EMBL/GenBank/DDBJ databases">
        <authorList>
            <person name="Jeong J.W."/>
        </authorList>
    </citation>
    <scope>NUCLEOTIDE SEQUENCE [LARGE SCALE GENOMIC DNA]</scope>
    <source>
        <strain evidence="5 6">MMS21-TAE1-1</strain>
    </source>
</reference>
<sequence length="557" mass="59324">MPVTALDLGRSAFSEHRWGDALDCLARADAEGGLPPQDIEVAASVAMLLGKDSEGVAYLTRAHDEYLTVGDMAAAARCAAWLVLFLMDLGEPSRSSGWMSRAKHLVEELDEPTEAEGYLLIPSALGALYGGNPEASNELFGRALAVGERFHDKDLMALGQLGLGTASITLGFPDKGLEILDEVMVSVTAGEVSPIPSGIIYCAVIGSCRLAFDVQRAHEWTAALQRWCGDRPDMVMFSGQCQSHRAELFILHGAWDDAMAAVHIAQDRSRRGDPEAAWGAWYLQGEILRLKGRFDEASEAYAKAAETGFEALPGLALVLAGQQKVSQAQAMLRRAMSGSDPANRRRLLPAVVDVELAAGDLKAARAAVDELAAPVPETGRPLERALAAQAEAQVLLAEGNAAAALVASRKAWRLWYSLEAPYGAATCRVLTGRACSELGDPDSAAMEFEAAMAEFAELEAAPAVTEVLALSAGIGMAGDARNGSTRTAGDLTARDLTARELEVLRLVADGKANKSIARELFLSEKTVARHVSNILSKLSLPSRVAATRYAFEHHLAH</sequence>
<keyword evidence="6" id="KW-1185">Reference proteome</keyword>
<dbReference type="PANTHER" id="PTHR44688:SF16">
    <property type="entry name" value="DNA-BINDING TRANSCRIPTIONAL ACTIVATOR DEVR_DOSR"/>
    <property type="match status" value="1"/>
</dbReference>
<dbReference type="PROSITE" id="PS00622">
    <property type="entry name" value="HTH_LUXR_1"/>
    <property type="match status" value="1"/>
</dbReference>
<organism evidence="5 6">
    <name type="scientific">Paenarthrobacter aromaticivorans</name>
    <dbReference type="NCBI Taxonomy" id="2849150"/>
    <lineage>
        <taxon>Bacteria</taxon>
        <taxon>Bacillati</taxon>
        <taxon>Actinomycetota</taxon>
        <taxon>Actinomycetes</taxon>
        <taxon>Micrococcales</taxon>
        <taxon>Micrococcaceae</taxon>
        <taxon>Paenarthrobacter</taxon>
    </lineage>
</organism>
<dbReference type="PROSITE" id="PS50043">
    <property type="entry name" value="HTH_LUXR_2"/>
    <property type="match status" value="1"/>
</dbReference>
<evidence type="ECO:0000256" key="2">
    <source>
        <dbReference type="ARBA" id="ARBA00023125"/>
    </source>
</evidence>
<dbReference type="Proteomes" id="UP000824166">
    <property type="component" value="Unassembled WGS sequence"/>
</dbReference>
<dbReference type="EMBL" id="JAHOPC010000006">
    <property type="protein sequence ID" value="MBU8867007.1"/>
    <property type="molecule type" value="Genomic_DNA"/>
</dbReference>